<evidence type="ECO:0000256" key="1">
    <source>
        <dbReference type="SAM" id="MobiDB-lite"/>
    </source>
</evidence>
<sequence length="509" mass="57139">MDIISICAVLGVYSLVSIPIWYFTFVGLCKRKQWVWPLRLWSAPAYLIHGIVSVHLFHGIRQDPRLAYATYLLASTGIKACMGILLPVWNITLACIVRKRVAKDPGAGNRKNKRKSRGYFYLLIVDAVVLALLAASVALTYRFLPFSFSGCRDTRNNARSRAFFSLIKHATGDEDMVVSCQRILMVQITTVLTIMCMTLQDLHMVRFVCLPAFGKAVVIFSIRALRMILCLDRNPKRLVSVEEKDTPQDKTNNTLASLFRCDDVAARLAGQLHYNDIVNTSLASKTLRNAVFSSSADRQQDQRRQRGGRHQPGELRKGSRNDRVELLAVHSCDAGEKEQCWACGILVCQSCKATENGVEAPRTATHTVECYAICTSCYLWRGSVQPAPLSATLRPGKLALQRPVCPDAHAGRAYYSYDSPRTSDTPPTTLLTVTLCPTCWVLGADQVTATREERETRLLRTGTALRRRLHCANCAKAMSKDRKRWWVYDCGAEIKHIHECQWEGHEIQG</sequence>
<reference evidence="3" key="1">
    <citation type="journal article" date="2023" name="Mol. Phylogenet. Evol.">
        <title>Genome-scale phylogeny and comparative genomics of the fungal order Sordariales.</title>
        <authorList>
            <person name="Hensen N."/>
            <person name="Bonometti L."/>
            <person name="Westerberg I."/>
            <person name="Brannstrom I.O."/>
            <person name="Guillou S."/>
            <person name="Cros-Aarteil S."/>
            <person name="Calhoun S."/>
            <person name="Haridas S."/>
            <person name="Kuo A."/>
            <person name="Mondo S."/>
            <person name="Pangilinan J."/>
            <person name="Riley R."/>
            <person name="LaButti K."/>
            <person name="Andreopoulos B."/>
            <person name="Lipzen A."/>
            <person name="Chen C."/>
            <person name="Yan M."/>
            <person name="Daum C."/>
            <person name="Ng V."/>
            <person name="Clum A."/>
            <person name="Steindorff A."/>
            <person name="Ohm R.A."/>
            <person name="Martin F."/>
            <person name="Silar P."/>
            <person name="Natvig D.O."/>
            <person name="Lalanne C."/>
            <person name="Gautier V."/>
            <person name="Ament-Velasquez S.L."/>
            <person name="Kruys A."/>
            <person name="Hutchinson M.I."/>
            <person name="Powell A.J."/>
            <person name="Barry K."/>
            <person name="Miller A.N."/>
            <person name="Grigoriev I.V."/>
            <person name="Debuchy R."/>
            <person name="Gladieux P."/>
            <person name="Hiltunen Thoren M."/>
            <person name="Johannesson H."/>
        </authorList>
    </citation>
    <scope>NUCLEOTIDE SEQUENCE</scope>
    <source>
        <strain evidence="3">CBS 757.83</strain>
    </source>
</reference>
<keyword evidence="2" id="KW-0812">Transmembrane</keyword>
<organism evidence="3 4">
    <name type="scientific">Parathielavia hyrcaniae</name>
    <dbReference type="NCBI Taxonomy" id="113614"/>
    <lineage>
        <taxon>Eukaryota</taxon>
        <taxon>Fungi</taxon>
        <taxon>Dikarya</taxon>
        <taxon>Ascomycota</taxon>
        <taxon>Pezizomycotina</taxon>
        <taxon>Sordariomycetes</taxon>
        <taxon>Sordariomycetidae</taxon>
        <taxon>Sordariales</taxon>
        <taxon>Chaetomiaceae</taxon>
        <taxon>Parathielavia</taxon>
    </lineage>
</organism>
<evidence type="ECO:0000256" key="2">
    <source>
        <dbReference type="SAM" id="Phobius"/>
    </source>
</evidence>
<comment type="caution">
    <text evidence="3">The sequence shown here is derived from an EMBL/GenBank/DDBJ whole genome shotgun (WGS) entry which is preliminary data.</text>
</comment>
<name>A0AAN6PQN1_9PEZI</name>
<feature type="transmembrane region" description="Helical" evidence="2">
    <location>
        <begin position="40"/>
        <end position="60"/>
    </location>
</feature>
<protein>
    <submittedName>
        <fullName evidence="3">Uncharacterized protein</fullName>
    </submittedName>
</protein>
<keyword evidence="2" id="KW-1133">Transmembrane helix</keyword>
<feature type="region of interest" description="Disordered" evidence="1">
    <location>
        <begin position="293"/>
        <end position="320"/>
    </location>
</feature>
<evidence type="ECO:0000313" key="3">
    <source>
        <dbReference type="EMBL" id="KAK4095978.1"/>
    </source>
</evidence>
<keyword evidence="4" id="KW-1185">Reference proteome</keyword>
<proteinExistence type="predicted"/>
<keyword evidence="2" id="KW-0472">Membrane</keyword>
<dbReference type="AlphaFoldDB" id="A0AAN6PQN1"/>
<feature type="compositionally biased region" description="Basic and acidic residues" evidence="1">
    <location>
        <begin position="311"/>
        <end position="320"/>
    </location>
</feature>
<feature type="transmembrane region" description="Helical" evidence="2">
    <location>
        <begin position="118"/>
        <end position="139"/>
    </location>
</feature>
<feature type="transmembrane region" description="Helical" evidence="2">
    <location>
        <begin position="72"/>
        <end position="97"/>
    </location>
</feature>
<dbReference type="EMBL" id="MU863752">
    <property type="protein sequence ID" value="KAK4095978.1"/>
    <property type="molecule type" value="Genomic_DNA"/>
</dbReference>
<evidence type="ECO:0000313" key="4">
    <source>
        <dbReference type="Proteomes" id="UP001305647"/>
    </source>
</evidence>
<reference evidence="3" key="2">
    <citation type="submission" date="2023-05" db="EMBL/GenBank/DDBJ databases">
        <authorList>
            <consortium name="Lawrence Berkeley National Laboratory"/>
            <person name="Steindorff A."/>
            <person name="Hensen N."/>
            <person name="Bonometti L."/>
            <person name="Westerberg I."/>
            <person name="Brannstrom I.O."/>
            <person name="Guillou S."/>
            <person name="Cros-Aarteil S."/>
            <person name="Calhoun S."/>
            <person name="Haridas S."/>
            <person name="Kuo A."/>
            <person name="Mondo S."/>
            <person name="Pangilinan J."/>
            <person name="Riley R."/>
            <person name="Labutti K."/>
            <person name="Andreopoulos B."/>
            <person name="Lipzen A."/>
            <person name="Chen C."/>
            <person name="Yanf M."/>
            <person name="Daum C."/>
            <person name="Ng V."/>
            <person name="Clum A."/>
            <person name="Ohm R."/>
            <person name="Martin F."/>
            <person name="Silar P."/>
            <person name="Natvig D."/>
            <person name="Lalanne C."/>
            <person name="Gautier V."/>
            <person name="Ament-Velasquez S.L."/>
            <person name="Kruys A."/>
            <person name="Hutchinson M.I."/>
            <person name="Powell A.J."/>
            <person name="Barry K."/>
            <person name="Miller A.N."/>
            <person name="Grigoriev I.V."/>
            <person name="Debuchy R."/>
            <person name="Gladieux P."/>
            <person name="Thoren M.H."/>
            <person name="Johannesson H."/>
        </authorList>
    </citation>
    <scope>NUCLEOTIDE SEQUENCE</scope>
    <source>
        <strain evidence="3">CBS 757.83</strain>
    </source>
</reference>
<accession>A0AAN6PQN1</accession>
<feature type="transmembrane region" description="Helical" evidence="2">
    <location>
        <begin position="6"/>
        <end position="28"/>
    </location>
</feature>
<gene>
    <name evidence="3" type="ORF">N658DRAFT_528068</name>
</gene>
<dbReference type="Proteomes" id="UP001305647">
    <property type="component" value="Unassembled WGS sequence"/>
</dbReference>